<keyword evidence="5" id="KW-0328">Glycosyltransferase</keyword>
<dbReference type="SUPFAM" id="SSF56601">
    <property type="entry name" value="beta-lactamase/transpeptidase-like"/>
    <property type="match status" value="1"/>
</dbReference>
<dbReference type="Gene3D" id="1.10.3810.10">
    <property type="entry name" value="Biosynthetic peptidoglycan transglycosylase-like"/>
    <property type="match status" value="1"/>
</dbReference>
<evidence type="ECO:0000256" key="9">
    <source>
        <dbReference type="ARBA" id="ARBA00022984"/>
    </source>
</evidence>
<dbReference type="GO" id="GO:0009252">
    <property type="term" value="P:peptidoglycan biosynthetic process"/>
    <property type="evidence" value="ECO:0007669"/>
    <property type="project" value="UniProtKB-KW"/>
</dbReference>
<dbReference type="InterPro" id="IPR023346">
    <property type="entry name" value="Lysozyme-like_dom_sf"/>
</dbReference>
<dbReference type="PANTHER" id="PTHR32282:SF33">
    <property type="entry name" value="PEPTIDOGLYCAN GLYCOSYLTRANSFERASE"/>
    <property type="match status" value="1"/>
</dbReference>
<dbReference type="InterPro" id="IPR036950">
    <property type="entry name" value="PBP_transglycosylase"/>
</dbReference>
<dbReference type="GO" id="GO:0009002">
    <property type="term" value="F:serine-type D-Ala-D-Ala carboxypeptidase activity"/>
    <property type="evidence" value="ECO:0007669"/>
    <property type="project" value="UniProtKB-EC"/>
</dbReference>
<evidence type="ECO:0000256" key="11">
    <source>
        <dbReference type="ARBA" id="ARBA00023316"/>
    </source>
</evidence>
<feature type="transmembrane region" description="Helical" evidence="15">
    <location>
        <begin position="21"/>
        <end position="42"/>
    </location>
</feature>
<keyword evidence="4" id="KW-0645">Protease</keyword>
<dbReference type="GO" id="GO:0008360">
    <property type="term" value="P:regulation of cell shape"/>
    <property type="evidence" value="ECO:0007669"/>
    <property type="project" value="UniProtKB-KW"/>
</dbReference>
<keyword evidence="10" id="KW-0511">Multifunctional enzyme</keyword>
<keyword evidence="8" id="KW-0133">Cell shape</keyword>
<dbReference type="FunFam" id="1.10.3810.10:FF:000001">
    <property type="entry name" value="Penicillin-binding protein 1A"/>
    <property type="match status" value="1"/>
</dbReference>
<keyword evidence="19" id="KW-1185">Reference proteome</keyword>
<dbReference type="GO" id="GO:0030288">
    <property type="term" value="C:outer membrane-bounded periplasmic space"/>
    <property type="evidence" value="ECO:0007669"/>
    <property type="project" value="TreeGrafter"/>
</dbReference>
<organism evidence="18 19">
    <name type="scientific">Arthrobacter terrae</name>
    <dbReference type="NCBI Taxonomy" id="2935737"/>
    <lineage>
        <taxon>Bacteria</taxon>
        <taxon>Bacillati</taxon>
        <taxon>Actinomycetota</taxon>
        <taxon>Actinomycetes</taxon>
        <taxon>Micrococcales</taxon>
        <taxon>Micrococcaceae</taxon>
        <taxon>Arthrobacter</taxon>
    </lineage>
</organism>
<evidence type="ECO:0000313" key="19">
    <source>
        <dbReference type="Proteomes" id="UP000655366"/>
    </source>
</evidence>
<evidence type="ECO:0000256" key="8">
    <source>
        <dbReference type="ARBA" id="ARBA00022960"/>
    </source>
</evidence>
<dbReference type="Gene3D" id="3.40.710.10">
    <property type="entry name" value="DD-peptidase/beta-lactamase superfamily"/>
    <property type="match status" value="1"/>
</dbReference>
<feature type="domain" description="Penicillin-binding protein transpeptidase" evidence="16">
    <location>
        <begin position="480"/>
        <end position="643"/>
    </location>
</feature>
<comment type="similarity">
    <text evidence="1">In the C-terminal section; belongs to the transpeptidase family.</text>
</comment>
<keyword evidence="15" id="KW-1133">Transmembrane helix</keyword>
<comment type="catalytic activity">
    <reaction evidence="13">
        <text>[GlcNAc-(1-&gt;4)-Mur2Ac(oyl-L-Ala-gamma-D-Glu-L-Lys-D-Ala-D-Ala)](n)-di-trans,octa-cis-undecaprenyl diphosphate + beta-D-GlcNAc-(1-&gt;4)-Mur2Ac(oyl-L-Ala-gamma-D-Glu-L-Lys-D-Ala-D-Ala)-di-trans,octa-cis-undecaprenyl diphosphate = [GlcNAc-(1-&gt;4)-Mur2Ac(oyl-L-Ala-gamma-D-Glu-L-Lys-D-Ala-D-Ala)](n+1)-di-trans,octa-cis-undecaprenyl diphosphate + di-trans,octa-cis-undecaprenyl diphosphate + H(+)</text>
        <dbReference type="Rhea" id="RHEA:23708"/>
        <dbReference type="Rhea" id="RHEA-COMP:9602"/>
        <dbReference type="Rhea" id="RHEA-COMP:9603"/>
        <dbReference type="ChEBI" id="CHEBI:15378"/>
        <dbReference type="ChEBI" id="CHEBI:58405"/>
        <dbReference type="ChEBI" id="CHEBI:60033"/>
        <dbReference type="ChEBI" id="CHEBI:78435"/>
        <dbReference type="EC" id="2.4.99.28"/>
    </reaction>
</comment>
<evidence type="ECO:0000256" key="12">
    <source>
        <dbReference type="ARBA" id="ARBA00034000"/>
    </source>
</evidence>
<dbReference type="AlphaFoldDB" id="A0A931G4V2"/>
<dbReference type="GO" id="GO:0008955">
    <property type="term" value="F:peptidoglycan glycosyltransferase activity"/>
    <property type="evidence" value="ECO:0007669"/>
    <property type="project" value="UniProtKB-EC"/>
</dbReference>
<dbReference type="Pfam" id="PF00905">
    <property type="entry name" value="Transpeptidase"/>
    <property type="match status" value="2"/>
</dbReference>
<dbReference type="PANTHER" id="PTHR32282">
    <property type="entry name" value="BINDING PROTEIN TRANSPEPTIDASE, PUTATIVE-RELATED"/>
    <property type="match status" value="1"/>
</dbReference>
<dbReference type="GO" id="GO:0071555">
    <property type="term" value="P:cell wall organization"/>
    <property type="evidence" value="ECO:0007669"/>
    <property type="project" value="UniProtKB-KW"/>
</dbReference>
<feature type="domain" description="Glycosyl transferase family 51" evidence="17">
    <location>
        <begin position="77"/>
        <end position="263"/>
    </location>
</feature>
<feature type="compositionally biased region" description="Low complexity" evidence="14">
    <location>
        <begin position="749"/>
        <end position="768"/>
    </location>
</feature>
<feature type="region of interest" description="Disordered" evidence="14">
    <location>
        <begin position="703"/>
        <end position="768"/>
    </location>
</feature>
<keyword evidence="7" id="KW-0378">Hydrolase</keyword>
<dbReference type="InterPro" id="IPR001264">
    <property type="entry name" value="Glyco_trans_51"/>
</dbReference>
<evidence type="ECO:0000259" key="16">
    <source>
        <dbReference type="Pfam" id="PF00905"/>
    </source>
</evidence>
<keyword evidence="15" id="KW-0472">Membrane</keyword>
<evidence type="ECO:0000256" key="10">
    <source>
        <dbReference type="ARBA" id="ARBA00023268"/>
    </source>
</evidence>
<evidence type="ECO:0000259" key="17">
    <source>
        <dbReference type="Pfam" id="PF00912"/>
    </source>
</evidence>
<dbReference type="GO" id="GO:0008658">
    <property type="term" value="F:penicillin binding"/>
    <property type="evidence" value="ECO:0007669"/>
    <property type="project" value="InterPro"/>
</dbReference>
<dbReference type="InterPro" id="IPR001460">
    <property type="entry name" value="PCN-bd_Tpept"/>
</dbReference>
<dbReference type="EMBL" id="JADNYM010000014">
    <property type="protein sequence ID" value="MBG0740141.1"/>
    <property type="molecule type" value="Genomic_DNA"/>
</dbReference>
<accession>A0A931G4V2</accession>
<keyword evidence="6" id="KW-0808">Transferase</keyword>
<protein>
    <submittedName>
        <fullName evidence="18">Penicillin-binding protein</fullName>
    </submittedName>
</protein>
<comment type="similarity">
    <text evidence="2">In the N-terminal section; belongs to the glycosyltransferase 51 family.</text>
</comment>
<dbReference type="SUPFAM" id="SSF53955">
    <property type="entry name" value="Lysozyme-like"/>
    <property type="match status" value="1"/>
</dbReference>
<feature type="domain" description="Penicillin-binding protein transpeptidase" evidence="16">
    <location>
        <begin position="365"/>
        <end position="444"/>
    </location>
</feature>
<evidence type="ECO:0000256" key="15">
    <source>
        <dbReference type="SAM" id="Phobius"/>
    </source>
</evidence>
<dbReference type="GO" id="GO:0006508">
    <property type="term" value="P:proteolysis"/>
    <property type="evidence" value="ECO:0007669"/>
    <property type="project" value="UniProtKB-KW"/>
</dbReference>
<evidence type="ECO:0000256" key="5">
    <source>
        <dbReference type="ARBA" id="ARBA00022676"/>
    </source>
</evidence>
<dbReference type="InterPro" id="IPR050396">
    <property type="entry name" value="Glycosyltr_51/Transpeptidase"/>
</dbReference>
<dbReference type="Pfam" id="PF00912">
    <property type="entry name" value="Transgly"/>
    <property type="match status" value="1"/>
</dbReference>
<evidence type="ECO:0000256" key="13">
    <source>
        <dbReference type="ARBA" id="ARBA00049902"/>
    </source>
</evidence>
<comment type="caution">
    <text evidence="18">The sequence shown here is derived from an EMBL/GenBank/DDBJ whole genome shotgun (WGS) entry which is preliminary data.</text>
</comment>
<comment type="catalytic activity">
    <reaction evidence="12">
        <text>Preferential cleavage: (Ac)2-L-Lys-D-Ala-|-D-Ala. Also transpeptidation of peptidyl-alanyl moieties that are N-acyl substituents of D-alanine.</text>
        <dbReference type="EC" id="3.4.16.4"/>
    </reaction>
</comment>
<keyword evidence="3" id="KW-0121">Carboxypeptidase</keyword>
<feature type="compositionally biased region" description="Low complexity" evidence="14">
    <location>
        <begin position="703"/>
        <end position="717"/>
    </location>
</feature>
<evidence type="ECO:0000256" key="2">
    <source>
        <dbReference type="ARBA" id="ARBA00007739"/>
    </source>
</evidence>
<keyword evidence="9" id="KW-0573">Peptidoglycan synthesis</keyword>
<evidence type="ECO:0000313" key="18">
    <source>
        <dbReference type="EMBL" id="MBG0740141.1"/>
    </source>
</evidence>
<proteinExistence type="inferred from homology"/>
<gene>
    <name evidence="18" type="ORF">IV500_12195</name>
</gene>
<evidence type="ECO:0000256" key="3">
    <source>
        <dbReference type="ARBA" id="ARBA00022645"/>
    </source>
</evidence>
<sequence length="768" mass="81001">MAALKNPLFDTATTLGKILGFLAVSAICGVLVAGLMVPAVAVTGTTASNSISFFDDLPGELKIDAPAQSTEVLANDGSVLATFYDQNRQQVGLDAMSPFIKDGIVAIEDSRFYEHGGIDSTGILRALVATAQGGRQGASTLTQQYVNNVIIQAQEANGDTASIKFGDQKTVGDKVREMKLAIALEKKYSKDDILRGYLNIVYFANGAYGIEAAANLYFGVSAKDLTLPQAALLAGVVNWPEHYDPINEPANALSRRNTVLDKLLQSGKISQADHDAAIATPVALNVQPNKQGCTSAASAPYFCAYIRQVILNSNAYGSTPEDRQKFLDRGGLTIKTTLDPRLQTAAQNQVNDTQPADDPNQKGTSLVTVEPGTGKILAMAQNTTYSNVDALGNTNLNFNVDQGDGGGSGFQPGSTMKVVTFAQWLNEGHSMNEVVDASKRLYPGNFPWKATCLPDKHYFGAYDPAEPGSFLLPNDEPGDYQQMTVLKGITRSINTATFASAAKLDLCGLNKVGEDMGLHDATDGTPLDWTSQISSLIGGGKNVSPLTMANGFATFASGGIFCNPIGIVSITDHQNKDYPVPGADCKQTIKPDVAAGVNYALQNVVKEGSGYGLGLPGTPVGAKTGTTDGSEQTWFIGYTPKLATASWWGYWKEGATRYALDYTYKGKFYPQVDGAYIAGPQWQSYMKQAVTFYPGGTFNDPPASMLAAPSAPRRQAPNPAPAPVPAPTPAPAPDPAQKSAPAPDPAPKSAPDNAASPESAPATAPAKP</sequence>
<dbReference type="Proteomes" id="UP000655366">
    <property type="component" value="Unassembled WGS sequence"/>
</dbReference>
<evidence type="ECO:0000256" key="14">
    <source>
        <dbReference type="SAM" id="MobiDB-lite"/>
    </source>
</evidence>
<dbReference type="RefSeq" id="WP_196397079.1">
    <property type="nucleotide sequence ID" value="NZ_JADNYM010000014.1"/>
</dbReference>
<feature type="compositionally biased region" description="Pro residues" evidence="14">
    <location>
        <begin position="718"/>
        <end position="734"/>
    </location>
</feature>
<reference evidence="18 19" key="1">
    <citation type="submission" date="2020-11" db="EMBL/GenBank/DDBJ databases">
        <title>Arthrobacter antarcticus sp. nov., isolated from Antarctic Soil.</title>
        <authorList>
            <person name="Li J."/>
        </authorList>
    </citation>
    <scope>NUCLEOTIDE SEQUENCE [LARGE SCALE GENOMIC DNA]</scope>
    <source>
        <strain evidence="18 19">Z1-20</strain>
    </source>
</reference>
<evidence type="ECO:0000256" key="4">
    <source>
        <dbReference type="ARBA" id="ARBA00022670"/>
    </source>
</evidence>
<evidence type="ECO:0000256" key="6">
    <source>
        <dbReference type="ARBA" id="ARBA00022679"/>
    </source>
</evidence>
<keyword evidence="15" id="KW-0812">Transmembrane</keyword>
<keyword evidence="11" id="KW-0961">Cell wall biogenesis/degradation</keyword>
<evidence type="ECO:0000256" key="1">
    <source>
        <dbReference type="ARBA" id="ARBA00007090"/>
    </source>
</evidence>
<dbReference type="InterPro" id="IPR012338">
    <property type="entry name" value="Beta-lactam/transpept-like"/>
</dbReference>
<evidence type="ECO:0000256" key="7">
    <source>
        <dbReference type="ARBA" id="ARBA00022801"/>
    </source>
</evidence>
<name>A0A931G4V2_9MICC</name>